<feature type="transmembrane region" description="Helical" evidence="1">
    <location>
        <begin position="203"/>
        <end position="229"/>
    </location>
</feature>
<comment type="caution">
    <text evidence="2">The sequence shown here is derived from an EMBL/GenBank/DDBJ whole genome shotgun (WGS) entry which is preliminary data.</text>
</comment>
<keyword evidence="1" id="KW-1133">Transmembrane helix</keyword>
<organism evidence="2 3">
    <name type="scientific">Heliophilum fasciatum</name>
    <dbReference type="NCBI Taxonomy" id="35700"/>
    <lineage>
        <taxon>Bacteria</taxon>
        <taxon>Bacillati</taxon>
        <taxon>Bacillota</taxon>
        <taxon>Clostridia</taxon>
        <taxon>Eubacteriales</taxon>
        <taxon>Heliobacteriaceae</taxon>
        <taxon>Heliophilum</taxon>
    </lineage>
</organism>
<dbReference type="PANTHER" id="PTHR39419">
    <property type="entry name" value="SLL0814 PROTEIN"/>
    <property type="match status" value="1"/>
</dbReference>
<dbReference type="Proteomes" id="UP000294813">
    <property type="component" value="Unassembled WGS sequence"/>
</dbReference>
<gene>
    <name evidence="2" type="ORF">EDD73_11942</name>
</gene>
<dbReference type="InterPro" id="IPR007354">
    <property type="entry name" value="CruF-like"/>
</dbReference>
<evidence type="ECO:0000256" key="1">
    <source>
        <dbReference type="SAM" id="Phobius"/>
    </source>
</evidence>
<dbReference type="RefSeq" id="WP_131919730.1">
    <property type="nucleotide sequence ID" value="NZ_JAOQNU010000018.1"/>
</dbReference>
<accession>A0A4R2RIM7</accession>
<feature type="transmembrane region" description="Helical" evidence="1">
    <location>
        <begin position="159"/>
        <end position="182"/>
    </location>
</feature>
<feature type="transmembrane region" description="Helical" evidence="1">
    <location>
        <begin position="30"/>
        <end position="47"/>
    </location>
</feature>
<dbReference type="PANTHER" id="PTHR39419:SF1">
    <property type="entry name" value="SLL0814 PROTEIN"/>
    <property type="match status" value="1"/>
</dbReference>
<feature type="transmembrane region" description="Helical" evidence="1">
    <location>
        <begin position="96"/>
        <end position="116"/>
    </location>
</feature>
<dbReference type="Pfam" id="PF04240">
    <property type="entry name" value="Caroten_synth"/>
    <property type="match status" value="1"/>
</dbReference>
<dbReference type="AlphaFoldDB" id="A0A4R2RIM7"/>
<dbReference type="EMBL" id="SLXT01000019">
    <property type="protein sequence ID" value="TCP62694.1"/>
    <property type="molecule type" value="Genomic_DNA"/>
</dbReference>
<keyword evidence="1" id="KW-0472">Membrane</keyword>
<keyword evidence="3" id="KW-1185">Reference proteome</keyword>
<name>A0A4R2RIM7_9FIRM</name>
<protein>
    <submittedName>
        <fullName evidence="2">Putative membrane protein</fullName>
    </submittedName>
</protein>
<evidence type="ECO:0000313" key="3">
    <source>
        <dbReference type="Proteomes" id="UP000294813"/>
    </source>
</evidence>
<dbReference type="OrthoDB" id="9811293at2"/>
<keyword evidence="1" id="KW-0812">Transmembrane</keyword>
<sequence>MGTHLIAYVFWFWYAIGLILLLFLQVPEMLRFANGAFLFFYALYALYLDRHTPGSRKLFFGRAIAVAVIAFVVEWVGTKTGWPFGAYSYSTVLGEALGGVPLAIGFAWIGVVTNGVTIARARTLGWRALEVGCWALAFDAVLDPVAYARGFWTWYDTGVYYGIPAQNFAGWFVLAALLSLLFPIREVQGKVLEQARRLYQGVLLMFGLLALKSNLFLAFLVAIVVIALVEFRDRRSERWMWGSTIGSAREGGSE</sequence>
<feature type="transmembrane region" description="Helical" evidence="1">
    <location>
        <begin position="128"/>
        <end position="147"/>
    </location>
</feature>
<evidence type="ECO:0000313" key="2">
    <source>
        <dbReference type="EMBL" id="TCP62694.1"/>
    </source>
</evidence>
<proteinExistence type="predicted"/>
<reference evidence="2 3" key="1">
    <citation type="submission" date="2019-03" db="EMBL/GenBank/DDBJ databases">
        <title>Genomic Encyclopedia of Type Strains, Phase IV (KMG-IV): sequencing the most valuable type-strain genomes for metagenomic binning, comparative biology and taxonomic classification.</title>
        <authorList>
            <person name="Goeker M."/>
        </authorList>
    </citation>
    <scope>NUCLEOTIDE SEQUENCE [LARGE SCALE GENOMIC DNA]</scope>
    <source>
        <strain evidence="2 3">DSM 11170</strain>
    </source>
</reference>
<feature type="transmembrane region" description="Helical" evidence="1">
    <location>
        <begin position="5"/>
        <end position="24"/>
    </location>
</feature>
<feature type="transmembrane region" description="Helical" evidence="1">
    <location>
        <begin position="59"/>
        <end position="76"/>
    </location>
</feature>